<evidence type="ECO:0000313" key="5">
    <source>
        <dbReference type="Proteomes" id="UP001329915"/>
    </source>
</evidence>
<keyword evidence="2" id="KW-0812">Transmembrane</keyword>
<proteinExistence type="predicted"/>
<accession>A0AAU0UKF6</accession>
<dbReference type="InterPro" id="IPR011894">
    <property type="entry name" value="PorC_KorC"/>
</dbReference>
<dbReference type="Gene3D" id="3.40.920.10">
    <property type="entry name" value="Pyruvate-ferredoxin oxidoreductase, PFOR, domain III"/>
    <property type="match status" value="1"/>
</dbReference>
<organism evidence="4 5">
    <name type="scientific">Metallumcola ferriviriculae</name>
    <dbReference type="NCBI Taxonomy" id="3039180"/>
    <lineage>
        <taxon>Bacteria</taxon>
        <taxon>Bacillati</taxon>
        <taxon>Bacillota</taxon>
        <taxon>Clostridia</taxon>
        <taxon>Neomoorellales</taxon>
        <taxon>Desulfitibacteraceae</taxon>
        <taxon>Metallumcola</taxon>
    </lineage>
</organism>
<dbReference type="KEGG" id="dbc:MFMK1_001178"/>
<evidence type="ECO:0000313" key="4">
    <source>
        <dbReference type="EMBL" id="WRO21370.1"/>
    </source>
</evidence>
<dbReference type="PANTHER" id="PTHR42730:SF1">
    <property type="entry name" value="2-OXOGLUTARATE SYNTHASE SUBUNIT KORC"/>
    <property type="match status" value="1"/>
</dbReference>
<dbReference type="Proteomes" id="UP001329915">
    <property type="component" value="Chromosome"/>
</dbReference>
<dbReference type="InterPro" id="IPR002869">
    <property type="entry name" value="Pyrv_flavodox_OxRed_cen"/>
</dbReference>
<dbReference type="Pfam" id="PF01558">
    <property type="entry name" value="POR"/>
    <property type="match status" value="1"/>
</dbReference>
<dbReference type="EMBL" id="CP121694">
    <property type="protein sequence ID" value="WRO21370.1"/>
    <property type="molecule type" value="Genomic_DNA"/>
</dbReference>
<protein>
    <submittedName>
        <fullName evidence="4">2-oxoacid:acceptor oxidoreductase family protein</fullName>
    </submittedName>
</protein>
<evidence type="ECO:0000256" key="2">
    <source>
        <dbReference type="SAM" id="Phobius"/>
    </source>
</evidence>
<dbReference type="RefSeq" id="WP_366924214.1">
    <property type="nucleotide sequence ID" value="NZ_CP121694.1"/>
</dbReference>
<dbReference type="InterPro" id="IPR052554">
    <property type="entry name" value="2-oxoglutarate_synth_KorC"/>
</dbReference>
<dbReference type="PANTHER" id="PTHR42730">
    <property type="entry name" value="2-OXOGLUTARATE SYNTHASE SUBUNIT KORC"/>
    <property type="match status" value="1"/>
</dbReference>
<gene>
    <name evidence="4" type="ORF">MFMK1_001178</name>
</gene>
<sequence>MKKKFGIIVAGFGGQGVLFVGQLLAYAGMLEGKQVAWVPSYGPEMRGGTAYCAVTIADSEISSPLVEYPDALIAFNGPSVIKFEPIIAEGGLLLTNSSVIKQAPKRSSIHVYSIEANSFANKLGNSKVSNLIVLGALVKLSNVVAISSILQALKDVLPKHHQNLLKLNKDALEMGFQNINVSY</sequence>
<dbReference type="SUPFAM" id="SSF53323">
    <property type="entry name" value="Pyruvate-ferredoxin oxidoreductase, PFOR, domain III"/>
    <property type="match status" value="1"/>
</dbReference>
<dbReference type="GO" id="GO:0016625">
    <property type="term" value="F:oxidoreductase activity, acting on the aldehyde or oxo group of donors, iron-sulfur protein as acceptor"/>
    <property type="evidence" value="ECO:0007669"/>
    <property type="project" value="InterPro"/>
</dbReference>
<keyword evidence="5" id="KW-1185">Reference proteome</keyword>
<dbReference type="AlphaFoldDB" id="A0AAU0UKF6"/>
<evidence type="ECO:0000259" key="3">
    <source>
        <dbReference type="Pfam" id="PF01558"/>
    </source>
</evidence>
<keyword evidence="1" id="KW-0560">Oxidoreductase</keyword>
<keyword evidence="2" id="KW-0472">Membrane</keyword>
<dbReference type="InterPro" id="IPR019752">
    <property type="entry name" value="Pyrv/ketoisovalerate_OxRed_cat"/>
</dbReference>
<evidence type="ECO:0000256" key="1">
    <source>
        <dbReference type="ARBA" id="ARBA00023002"/>
    </source>
</evidence>
<reference evidence="4 5" key="1">
    <citation type="submission" date="2023-04" db="EMBL/GenBank/DDBJ databases">
        <authorList>
            <person name="Hsu D."/>
        </authorList>
    </citation>
    <scope>NUCLEOTIDE SEQUENCE [LARGE SCALE GENOMIC DNA]</scope>
    <source>
        <strain evidence="4 5">MK1</strain>
    </source>
</reference>
<feature type="transmembrane region" description="Helical" evidence="2">
    <location>
        <begin position="7"/>
        <end position="29"/>
    </location>
</feature>
<keyword evidence="2" id="KW-1133">Transmembrane helix</keyword>
<dbReference type="NCBIfam" id="TIGR02175">
    <property type="entry name" value="PorC_KorC"/>
    <property type="match status" value="1"/>
</dbReference>
<name>A0AAU0UKF6_9FIRM</name>
<feature type="domain" description="Pyruvate/ketoisovalerate oxidoreductase catalytic" evidence="3">
    <location>
        <begin position="13"/>
        <end position="177"/>
    </location>
</feature>